<evidence type="ECO:0000313" key="2">
    <source>
        <dbReference type="Proteomes" id="UP000677218"/>
    </source>
</evidence>
<protein>
    <submittedName>
        <fullName evidence="1">Uncharacterized protein</fullName>
    </submittedName>
</protein>
<accession>A0A916QJ93</accession>
<dbReference type="AlphaFoldDB" id="A0A916QJ93"/>
<keyword evidence="2" id="KW-1185">Reference proteome</keyword>
<organism evidence="1 2">
    <name type="scientific">Lactobacillus corticis</name>
    <dbReference type="NCBI Taxonomy" id="2201249"/>
    <lineage>
        <taxon>Bacteria</taxon>
        <taxon>Bacillati</taxon>
        <taxon>Bacillota</taxon>
        <taxon>Bacilli</taxon>
        <taxon>Lactobacillales</taxon>
        <taxon>Lactobacillaceae</taxon>
        <taxon>Lactobacillus</taxon>
    </lineage>
</organism>
<proteinExistence type="predicted"/>
<evidence type="ECO:0000313" key="1">
    <source>
        <dbReference type="EMBL" id="GFZ27277.1"/>
    </source>
</evidence>
<name>A0A916QJ93_9LACO</name>
<sequence length="81" mass="9110">MLDEVDELLLEFEAVVEQPANKNAESTAALAHKIDFFIIIPLSIPSKCDLIHTNVLYIYLTNVTITNIKTACIGNLRIFFD</sequence>
<gene>
    <name evidence="1" type="ORF">LCB40_11570</name>
</gene>
<comment type="caution">
    <text evidence="1">The sequence shown here is derived from an EMBL/GenBank/DDBJ whole genome shotgun (WGS) entry which is preliminary data.</text>
</comment>
<dbReference type="EMBL" id="BMAY01000008">
    <property type="protein sequence ID" value="GFZ27277.1"/>
    <property type="molecule type" value="Genomic_DNA"/>
</dbReference>
<dbReference type="Proteomes" id="UP000677218">
    <property type="component" value="Unassembled WGS sequence"/>
</dbReference>
<reference evidence="1" key="1">
    <citation type="submission" date="2020-08" db="EMBL/GenBank/DDBJ databases">
        <title>Taxonomic study for Lactobacillus species isolated from hardwood bark.</title>
        <authorList>
            <person name="Tohno M."/>
            <person name="Tanizawa Y."/>
        </authorList>
    </citation>
    <scope>NUCLEOTIDE SEQUENCE</scope>
    <source>
        <strain evidence="1">B40</strain>
    </source>
</reference>